<feature type="signal peptide" evidence="1">
    <location>
        <begin position="1"/>
        <end position="22"/>
    </location>
</feature>
<keyword evidence="1" id="KW-0732">Signal</keyword>
<evidence type="ECO:0000256" key="1">
    <source>
        <dbReference type="SAM" id="SignalP"/>
    </source>
</evidence>
<evidence type="ECO:0000313" key="3">
    <source>
        <dbReference type="Proteomes" id="UP001162060"/>
    </source>
</evidence>
<name>A0AAV1TNY3_9STRA</name>
<accession>A0AAV1TNY3</accession>
<dbReference type="AlphaFoldDB" id="A0AAV1TNY3"/>
<feature type="chain" id="PRO_5043920431" evidence="1">
    <location>
        <begin position="23"/>
        <end position="314"/>
    </location>
</feature>
<organism evidence="2 3">
    <name type="scientific">Peronospora matthiolae</name>
    <dbReference type="NCBI Taxonomy" id="2874970"/>
    <lineage>
        <taxon>Eukaryota</taxon>
        <taxon>Sar</taxon>
        <taxon>Stramenopiles</taxon>
        <taxon>Oomycota</taxon>
        <taxon>Peronosporomycetes</taxon>
        <taxon>Peronosporales</taxon>
        <taxon>Peronosporaceae</taxon>
        <taxon>Peronospora</taxon>
    </lineage>
</organism>
<proteinExistence type="predicted"/>
<dbReference type="Proteomes" id="UP001162060">
    <property type="component" value="Unassembled WGS sequence"/>
</dbReference>
<reference evidence="2" key="1">
    <citation type="submission" date="2024-01" db="EMBL/GenBank/DDBJ databases">
        <authorList>
            <person name="Webb A."/>
        </authorList>
    </citation>
    <scope>NUCLEOTIDE SEQUENCE</scope>
    <source>
        <strain evidence="2">Pm1</strain>
    </source>
</reference>
<protein>
    <submittedName>
        <fullName evidence="2">Uncharacterized protein</fullName>
    </submittedName>
</protein>
<evidence type="ECO:0000313" key="2">
    <source>
        <dbReference type="EMBL" id="CAK7922839.1"/>
    </source>
</evidence>
<dbReference type="EMBL" id="CAKLBY020000066">
    <property type="protein sequence ID" value="CAK7922839.1"/>
    <property type="molecule type" value="Genomic_DNA"/>
</dbReference>
<comment type="caution">
    <text evidence="2">The sequence shown here is derived from an EMBL/GenBank/DDBJ whole genome shotgun (WGS) entry which is preliminary data.</text>
</comment>
<sequence>MRVYYFALAFCAALAGVTITASEPAESAISLGSVHDAAKHQDGVHFERSLMAAEATNHEARSSMGEQPVTVVKSMTTTVKAWIGRFAQHASMERLVLVVKAWAERLTRYVKFKLLQYKFDALAKEIEGAVKENRKIWAHWLIDSLTAKEADGLAKLYMYRGQGDTPDAALANVLAGTYGDEAMVYALNIDFLVRYFRAGTGKERVQSAMIAHWKAGDYTLETMISCIHKAFWPFRDHDFFHPAVQKFLKAVFPASSHDDVNEALFKHFNKNVRRLASALKTAESSADHDHEAVRECARWLESWQKVNVNGAAMI</sequence>
<gene>
    <name evidence="2" type="ORF">PM001_LOCUS8010</name>
</gene>